<dbReference type="Gene3D" id="1.20.1250.20">
    <property type="entry name" value="MFS general substrate transporter like domains"/>
    <property type="match status" value="2"/>
</dbReference>
<dbReference type="PANTHER" id="PTHR11360:SF290">
    <property type="entry name" value="MONOCARBOXYLATE MFS PERMEASE"/>
    <property type="match status" value="1"/>
</dbReference>
<name>A0A2T3FW48_9FIRM</name>
<protein>
    <submittedName>
        <fullName evidence="8">MFS transporter</fullName>
    </submittedName>
</protein>
<feature type="transmembrane region" description="Helical" evidence="6">
    <location>
        <begin position="139"/>
        <end position="160"/>
    </location>
</feature>
<comment type="caution">
    <text evidence="8">The sequence shown here is derived from an EMBL/GenBank/DDBJ whole genome shotgun (WGS) entry which is preliminary data.</text>
</comment>
<feature type="transmembrane region" description="Helical" evidence="6">
    <location>
        <begin position="343"/>
        <end position="366"/>
    </location>
</feature>
<feature type="transmembrane region" description="Helical" evidence="6">
    <location>
        <begin position="249"/>
        <end position="273"/>
    </location>
</feature>
<feature type="transmembrane region" description="Helical" evidence="6">
    <location>
        <begin position="285"/>
        <end position="302"/>
    </location>
</feature>
<feature type="transmembrane region" description="Helical" evidence="6">
    <location>
        <begin position="372"/>
        <end position="393"/>
    </location>
</feature>
<dbReference type="AlphaFoldDB" id="A0A2T3FW48"/>
<evidence type="ECO:0000256" key="6">
    <source>
        <dbReference type="SAM" id="Phobius"/>
    </source>
</evidence>
<evidence type="ECO:0000259" key="7">
    <source>
        <dbReference type="PROSITE" id="PS50850"/>
    </source>
</evidence>
<dbReference type="InterPro" id="IPR050327">
    <property type="entry name" value="Proton-linked_MCT"/>
</dbReference>
<dbReference type="GO" id="GO:0005886">
    <property type="term" value="C:plasma membrane"/>
    <property type="evidence" value="ECO:0007669"/>
    <property type="project" value="UniProtKB-SubCell"/>
</dbReference>
<feature type="transmembrane region" description="Helical" evidence="6">
    <location>
        <begin position="76"/>
        <end position="94"/>
    </location>
</feature>
<dbReference type="SUPFAM" id="SSF103473">
    <property type="entry name" value="MFS general substrate transporter"/>
    <property type="match status" value="1"/>
</dbReference>
<dbReference type="InterPro" id="IPR036259">
    <property type="entry name" value="MFS_trans_sf"/>
</dbReference>
<evidence type="ECO:0000256" key="5">
    <source>
        <dbReference type="ARBA" id="ARBA00023136"/>
    </source>
</evidence>
<feature type="transmembrane region" description="Helical" evidence="6">
    <location>
        <begin position="166"/>
        <end position="185"/>
    </location>
</feature>
<feature type="transmembrane region" description="Helical" evidence="6">
    <location>
        <begin position="46"/>
        <end position="64"/>
    </location>
</feature>
<dbReference type="EMBL" id="PYLQ01000018">
    <property type="protein sequence ID" value="PST39505.1"/>
    <property type="molecule type" value="Genomic_DNA"/>
</dbReference>
<dbReference type="Pfam" id="PF07690">
    <property type="entry name" value="MFS_1"/>
    <property type="match status" value="1"/>
</dbReference>
<proteinExistence type="predicted"/>
<feature type="domain" description="Major facilitator superfamily (MFS) profile" evidence="7">
    <location>
        <begin position="8"/>
        <end position="398"/>
    </location>
</feature>
<keyword evidence="9" id="KW-1185">Reference proteome</keyword>
<dbReference type="Proteomes" id="UP000240974">
    <property type="component" value="Unassembled WGS sequence"/>
</dbReference>
<comment type="subcellular location">
    <subcellularLocation>
        <location evidence="1">Cell membrane</location>
        <topology evidence="1">Multi-pass membrane protein</topology>
    </subcellularLocation>
</comment>
<dbReference type="PROSITE" id="PS50850">
    <property type="entry name" value="MFS"/>
    <property type="match status" value="1"/>
</dbReference>
<dbReference type="InterPro" id="IPR020846">
    <property type="entry name" value="MFS_dom"/>
</dbReference>
<evidence type="ECO:0000313" key="8">
    <source>
        <dbReference type="EMBL" id="PST39505.1"/>
    </source>
</evidence>
<gene>
    <name evidence="8" type="ORF">C7U54_11200</name>
</gene>
<dbReference type="InterPro" id="IPR011701">
    <property type="entry name" value="MFS"/>
</dbReference>
<keyword evidence="5 6" id="KW-0472">Membrane</keyword>
<reference evidence="8 9" key="1">
    <citation type="journal article" date="2019" name="Int. J. Syst. Evol. Microbiol.">
        <title>Faecalibacillus intestinalis gen. nov., sp. nov. and Faecalibacillus faecis sp. nov., isolated from human faeces.</title>
        <authorList>
            <person name="Seo B."/>
            <person name="Jeon K."/>
            <person name="Baek I."/>
            <person name="Lee Y.M."/>
            <person name="Baek K."/>
            <person name="Ko G."/>
        </authorList>
    </citation>
    <scope>NUCLEOTIDE SEQUENCE [LARGE SCALE GENOMIC DNA]</scope>
    <source>
        <strain evidence="8 9">SNUG30099</strain>
    </source>
</reference>
<sequence length="399" mass="43438">MFMKKHWLVLVCCCGLAAASIGISINSSGVFYTPVSKNLHMLRGTFSMHMTLFSLATAMMSLFVPKIYEKFAFKKVLTISVIVAVASTAAMALGKNALTFYILGAVRGMSTSLFSIVPITIIINGWFEKKHGLATSIAFGFSGLGGTICSPILSSIISSFNWQMGYLLKAIIILLLCLPACIYPFKMTAFDEGLVPYGYQERKETIQKQTTSSFHFISVSFIAFFIFGMLISCITSVTQHLPGYGESLGYPLTTCAMLLSAGMMGNIVSKLIIGSLSDYFGEMKATLMMIGVNILGIILLMIGKSMVLLIIGAFMFGSCYSLGAVAIPLLTKYFFKTENYAKAFPTISFASNVGAAISLSMVGYIYDFFGSYLYAFIIALTMIMISLALLFIVTKTKEN</sequence>
<organism evidence="8 9">
    <name type="scientific">Faecalibacillus intestinalis</name>
    <dbReference type="NCBI Taxonomy" id="1982626"/>
    <lineage>
        <taxon>Bacteria</taxon>
        <taxon>Bacillati</taxon>
        <taxon>Bacillota</taxon>
        <taxon>Erysipelotrichia</taxon>
        <taxon>Erysipelotrichales</taxon>
        <taxon>Coprobacillaceae</taxon>
        <taxon>Faecalibacillus</taxon>
    </lineage>
</organism>
<evidence type="ECO:0000313" key="9">
    <source>
        <dbReference type="Proteomes" id="UP000240974"/>
    </source>
</evidence>
<feature type="transmembrane region" description="Helical" evidence="6">
    <location>
        <begin position="308"/>
        <end position="331"/>
    </location>
</feature>
<keyword evidence="2" id="KW-0813">Transport</keyword>
<evidence type="ECO:0000256" key="3">
    <source>
        <dbReference type="ARBA" id="ARBA00022692"/>
    </source>
</evidence>
<keyword evidence="3 6" id="KW-0812">Transmembrane</keyword>
<evidence type="ECO:0000256" key="1">
    <source>
        <dbReference type="ARBA" id="ARBA00004651"/>
    </source>
</evidence>
<feature type="transmembrane region" description="Helical" evidence="6">
    <location>
        <begin position="216"/>
        <end position="237"/>
    </location>
</feature>
<accession>A0A2T3FW48</accession>
<evidence type="ECO:0000256" key="4">
    <source>
        <dbReference type="ARBA" id="ARBA00022989"/>
    </source>
</evidence>
<keyword evidence="4 6" id="KW-1133">Transmembrane helix</keyword>
<dbReference type="GO" id="GO:0022857">
    <property type="term" value="F:transmembrane transporter activity"/>
    <property type="evidence" value="ECO:0007669"/>
    <property type="project" value="InterPro"/>
</dbReference>
<feature type="transmembrane region" description="Helical" evidence="6">
    <location>
        <begin position="100"/>
        <end position="127"/>
    </location>
</feature>
<dbReference type="PANTHER" id="PTHR11360">
    <property type="entry name" value="MONOCARBOXYLATE TRANSPORTER"/>
    <property type="match status" value="1"/>
</dbReference>
<evidence type="ECO:0000256" key="2">
    <source>
        <dbReference type="ARBA" id="ARBA00022448"/>
    </source>
</evidence>